<organism evidence="1 2">
    <name type="scientific">Haemaphysalis longicornis</name>
    <name type="common">Bush tick</name>
    <dbReference type="NCBI Taxonomy" id="44386"/>
    <lineage>
        <taxon>Eukaryota</taxon>
        <taxon>Metazoa</taxon>
        <taxon>Ecdysozoa</taxon>
        <taxon>Arthropoda</taxon>
        <taxon>Chelicerata</taxon>
        <taxon>Arachnida</taxon>
        <taxon>Acari</taxon>
        <taxon>Parasitiformes</taxon>
        <taxon>Ixodida</taxon>
        <taxon>Ixodoidea</taxon>
        <taxon>Ixodidae</taxon>
        <taxon>Haemaphysalinae</taxon>
        <taxon>Haemaphysalis</taxon>
    </lineage>
</organism>
<sequence length="290" mass="32564">MGYASREHKGRLAKVSALELHSNNARVKFYGTIREACKGRRRLRQGDFPPAPGYLTPHSTAKCACSQIQWLDSFTKPAKILFGLPAVTTYRNVLSDYYKPVPWSNLSFFSSWVQGATEWRKIIKPDDDNFDPLYTEIEVTTNGTLVIPALLLKKPYFLKDGPSAVNVGGLSHLIARSLAKRYVKPGAKIPAECLEPRGPHRALPDGVVENLLAYACVRPAMVVTGARRELDLPQLPWLTQDGIMYTFACLKDCVKTDIREAATCSFPFERMKQFDEAFDCRSNQPLCNIF</sequence>
<protein>
    <submittedName>
        <fullName evidence="1">Uncharacterized protein</fullName>
    </submittedName>
</protein>
<dbReference type="AlphaFoldDB" id="A0A9J6H026"/>
<evidence type="ECO:0000313" key="1">
    <source>
        <dbReference type="EMBL" id="KAH9381058.1"/>
    </source>
</evidence>
<reference evidence="1 2" key="1">
    <citation type="journal article" date="2020" name="Cell">
        <title>Large-Scale Comparative Analyses of Tick Genomes Elucidate Their Genetic Diversity and Vector Capacities.</title>
        <authorList>
            <consortium name="Tick Genome and Microbiome Consortium (TIGMIC)"/>
            <person name="Jia N."/>
            <person name="Wang J."/>
            <person name="Shi W."/>
            <person name="Du L."/>
            <person name="Sun Y."/>
            <person name="Zhan W."/>
            <person name="Jiang J.F."/>
            <person name="Wang Q."/>
            <person name="Zhang B."/>
            <person name="Ji P."/>
            <person name="Bell-Sakyi L."/>
            <person name="Cui X.M."/>
            <person name="Yuan T.T."/>
            <person name="Jiang B.G."/>
            <person name="Yang W.F."/>
            <person name="Lam T.T."/>
            <person name="Chang Q.C."/>
            <person name="Ding S.J."/>
            <person name="Wang X.J."/>
            <person name="Zhu J.G."/>
            <person name="Ruan X.D."/>
            <person name="Zhao L."/>
            <person name="Wei J.T."/>
            <person name="Ye R.Z."/>
            <person name="Que T.C."/>
            <person name="Du C.H."/>
            <person name="Zhou Y.H."/>
            <person name="Cheng J.X."/>
            <person name="Dai P.F."/>
            <person name="Guo W.B."/>
            <person name="Han X.H."/>
            <person name="Huang E.J."/>
            <person name="Li L.F."/>
            <person name="Wei W."/>
            <person name="Gao Y.C."/>
            <person name="Liu J.Z."/>
            <person name="Shao H.Z."/>
            <person name="Wang X."/>
            <person name="Wang C.C."/>
            <person name="Yang T.C."/>
            <person name="Huo Q.B."/>
            <person name="Li W."/>
            <person name="Chen H.Y."/>
            <person name="Chen S.E."/>
            <person name="Zhou L.G."/>
            <person name="Ni X.B."/>
            <person name="Tian J.H."/>
            <person name="Sheng Y."/>
            <person name="Liu T."/>
            <person name="Pan Y.S."/>
            <person name="Xia L.Y."/>
            <person name="Li J."/>
            <person name="Zhao F."/>
            <person name="Cao W.C."/>
        </authorList>
    </citation>
    <scope>NUCLEOTIDE SEQUENCE [LARGE SCALE GENOMIC DNA]</scope>
    <source>
        <strain evidence="1">HaeL-2018</strain>
    </source>
</reference>
<gene>
    <name evidence="1" type="ORF">HPB48_016667</name>
</gene>
<name>A0A9J6H026_HAELO</name>
<dbReference type="VEuPathDB" id="VectorBase:HLOH_054641"/>
<accession>A0A9J6H026</accession>
<comment type="caution">
    <text evidence="1">The sequence shown here is derived from an EMBL/GenBank/DDBJ whole genome shotgun (WGS) entry which is preliminary data.</text>
</comment>
<evidence type="ECO:0000313" key="2">
    <source>
        <dbReference type="Proteomes" id="UP000821853"/>
    </source>
</evidence>
<keyword evidence="2" id="KW-1185">Reference proteome</keyword>
<dbReference type="EMBL" id="JABSTR010000011">
    <property type="protein sequence ID" value="KAH9381058.1"/>
    <property type="molecule type" value="Genomic_DNA"/>
</dbReference>
<dbReference type="OMA" id="STAKCAC"/>
<dbReference type="Proteomes" id="UP000821853">
    <property type="component" value="Chromosome 9"/>
</dbReference>
<dbReference type="OrthoDB" id="6514259at2759"/>
<proteinExistence type="predicted"/>